<dbReference type="InterPro" id="IPR036390">
    <property type="entry name" value="WH_DNA-bd_sf"/>
</dbReference>
<reference evidence="5 6" key="1">
    <citation type="submission" date="2019-08" db="EMBL/GenBank/DDBJ databases">
        <title>Bacterial whole genome sequence for Glaciihabitans sp. CHu50b-6-2.</title>
        <authorList>
            <person name="Jin L."/>
        </authorList>
    </citation>
    <scope>NUCLEOTIDE SEQUENCE [LARGE SCALE GENOMIC DNA]</scope>
    <source>
        <strain evidence="5 6">CHu50b-6-2</strain>
    </source>
</reference>
<keyword evidence="1" id="KW-0805">Transcription regulation</keyword>
<dbReference type="RefSeq" id="WP_147784174.1">
    <property type="nucleotide sequence ID" value="NZ_VRMG01000009.1"/>
</dbReference>
<organism evidence="5 6">
    <name type="scientific">Lacisediminihabitans profunda</name>
    <dbReference type="NCBI Taxonomy" id="2594790"/>
    <lineage>
        <taxon>Bacteria</taxon>
        <taxon>Bacillati</taxon>
        <taxon>Actinomycetota</taxon>
        <taxon>Actinomycetes</taxon>
        <taxon>Micrococcales</taxon>
        <taxon>Microbacteriaceae</taxon>
        <taxon>Lacisediminihabitans</taxon>
    </lineage>
</organism>
<dbReference type="SMART" id="SM00345">
    <property type="entry name" value="HTH_GNTR"/>
    <property type="match status" value="1"/>
</dbReference>
<keyword evidence="2" id="KW-0238">DNA-binding</keyword>
<sequence>MAHKYETVAAGIRDTIAASLRPHDALPSERDLMSVYGVSRMTVRQAIAKLVDEGRVYNIHGSGTYVGSTDLFLKTPKLTSFTEDMMSRGFAASSRVLALTSVPATGEIARSLSIPVDSECTHIRRLRLADENPMAIEDVYLPREVLALEDFKLTESLYSQLDRAGHELHRAEQEIQAIALDDEQSRLLGVEPGTAALAVTRVSSSRRGQLIEYARTIYRADRYTFQLAVTRESEK</sequence>
<dbReference type="GO" id="GO:0003700">
    <property type="term" value="F:DNA-binding transcription factor activity"/>
    <property type="evidence" value="ECO:0007669"/>
    <property type="project" value="InterPro"/>
</dbReference>
<dbReference type="Gene3D" id="3.40.1410.10">
    <property type="entry name" value="Chorismate lyase-like"/>
    <property type="match status" value="1"/>
</dbReference>
<dbReference type="PRINTS" id="PR00035">
    <property type="entry name" value="HTHGNTR"/>
</dbReference>
<dbReference type="AlphaFoldDB" id="A0A5C8UP94"/>
<accession>A0A5C8UP94</accession>
<dbReference type="GO" id="GO:0003677">
    <property type="term" value="F:DNA binding"/>
    <property type="evidence" value="ECO:0007669"/>
    <property type="project" value="UniProtKB-KW"/>
</dbReference>
<feature type="domain" description="HTH gntR-type" evidence="4">
    <location>
        <begin position="2"/>
        <end position="69"/>
    </location>
</feature>
<gene>
    <name evidence="5" type="ORF">FVP33_13290</name>
</gene>
<dbReference type="GO" id="GO:0045892">
    <property type="term" value="P:negative regulation of DNA-templated transcription"/>
    <property type="evidence" value="ECO:0007669"/>
    <property type="project" value="TreeGrafter"/>
</dbReference>
<dbReference type="InterPro" id="IPR011663">
    <property type="entry name" value="UTRA"/>
</dbReference>
<dbReference type="Proteomes" id="UP000321379">
    <property type="component" value="Unassembled WGS sequence"/>
</dbReference>
<dbReference type="Gene3D" id="1.10.10.10">
    <property type="entry name" value="Winged helix-like DNA-binding domain superfamily/Winged helix DNA-binding domain"/>
    <property type="match status" value="1"/>
</dbReference>
<dbReference type="Pfam" id="PF00392">
    <property type="entry name" value="GntR"/>
    <property type="match status" value="1"/>
</dbReference>
<proteinExistence type="predicted"/>
<dbReference type="InterPro" id="IPR028978">
    <property type="entry name" value="Chorismate_lyase_/UTRA_dom_sf"/>
</dbReference>
<keyword evidence="6" id="KW-1185">Reference proteome</keyword>
<evidence type="ECO:0000259" key="4">
    <source>
        <dbReference type="PROSITE" id="PS50949"/>
    </source>
</evidence>
<keyword evidence="3" id="KW-0804">Transcription</keyword>
<dbReference type="InterPro" id="IPR050679">
    <property type="entry name" value="Bact_HTH_transcr_reg"/>
</dbReference>
<dbReference type="PROSITE" id="PS50949">
    <property type="entry name" value="HTH_GNTR"/>
    <property type="match status" value="1"/>
</dbReference>
<dbReference type="InterPro" id="IPR036388">
    <property type="entry name" value="WH-like_DNA-bd_sf"/>
</dbReference>
<comment type="caution">
    <text evidence="5">The sequence shown here is derived from an EMBL/GenBank/DDBJ whole genome shotgun (WGS) entry which is preliminary data.</text>
</comment>
<dbReference type="CDD" id="cd07377">
    <property type="entry name" value="WHTH_GntR"/>
    <property type="match status" value="1"/>
</dbReference>
<dbReference type="EMBL" id="VRMG01000009">
    <property type="protein sequence ID" value="TXN29154.1"/>
    <property type="molecule type" value="Genomic_DNA"/>
</dbReference>
<dbReference type="PANTHER" id="PTHR44846:SF1">
    <property type="entry name" value="MANNOSYL-D-GLYCERATE TRANSPORT_METABOLISM SYSTEM REPRESSOR MNGR-RELATED"/>
    <property type="match status" value="1"/>
</dbReference>
<evidence type="ECO:0000256" key="1">
    <source>
        <dbReference type="ARBA" id="ARBA00023015"/>
    </source>
</evidence>
<dbReference type="PANTHER" id="PTHR44846">
    <property type="entry name" value="MANNOSYL-D-GLYCERATE TRANSPORT/METABOLISM SYSTEM REPRESSOR MNGR-RELATED"/>
    <property type="match status" value="1"/>
</dbReference>
<dbReference type="Pfam" id="PF07702">
    <property type="entry name" value="UTRA"/>
    <property type="match status" value="1"/>
</dbReference>
<evidence type="ECO:0000313" key="6">
    <source>
        <dbReference type="Proteomes" id="UP000321379"/>
    </source>
</evidence>
<evidence type="ECO:0000256" key="3">
    <source>
        <dbReference type="ARBA" id="ARBA00023163"/>
    </source>
</evidence>
<protein>
    <submittedName>
        <fullName evidence="5">GntR family transcriptional regulator</fullName>
    </submittedName>
</protein>
<evidence type="ECO:0000313" key="5">
    <source>
        <dbReference type="EMBL" id="TXN29154.1"/>
    </source>
</evidence>
<name>A0A5C8UP94_9MICO</name>
<evidence type="ECO:0000256" key="2">
    <source>
        <dbReference type="ARBA" id="ARBA00023125"/>
    </source>
</evidence>
<dbReference type="InterPro" id="IPR000524">
    <property type="entry name" value="Tscrpt_reg_HTH_GntR"/>
</dbReference>
<dbReference type="SMART" id="SM00866">
    <property type="entry name" value="UTRA"/>
    <property type="match status" value="1"/>
</dbReference>
<dbReference type="SUPFAM" id="SSF46785">
    <property type="entry name" value="Winged helix' DNA-binding domain"/>
    <property type="match status" value="1"/>
</dbReference>
<dbReference type="SUPFAM" id="SSF64288">
    <property type="entry name" value="Chorismate lyase-like"/>
    <property type="match status" value="1"/>
</dbReference>